<sequence>MQNNNSGADEEFKARVYTLIGAIPKGKVAAYGQLAKMAGAQNQSRAVGRLLKNLPEGSSLPWHRVINSQGKISFALNSDKYKQQRQLLEAEGVEFQNNKIRLKTYQWLAYE</sequence>
<dbReference type="Gene3D" id="1.10.10.10">
    <property type="entry name" value="Winged helix-like DNA-binding domain superfamily/Winged helix DNA-binding domain"/>
    <property type="match status" value="1"/>
</dbReference>
<gene>
    <name evidence="3" type="ORF">HG263_07190</name>
</gene>
<dbReference type="GO" id="GO:0006281">
    <property type="term" value="P:DNA repair"/>
    <property type="evidence" value="ECO:0007669"/>
    <property type="project" value="InterPro"/>
</dbReference>
<dbReference type="AlphaFoldDB" id="A0A849VAL9"/>
<dbReference type="CDD" id="cd06445">
    <property type="entry name" value="ATase"/>
    <property type="match status" value="1"/>
</dbReference>
<dbReference type="Pfam" id="PF01035">
    <property type="entry name" value="DNA_binding_1"/>
    <property type="match status" value="1"/>
</dbReference>
<feature type="domain" description="Methylated-DNA-[protein]-cysteine S-methyltransferase DNA binding" evidence="2">
    <location>
        <begin position="11"/>
        <end position="93"/>
    </location>
</feature>
<organism evidence="3 4">
    <name type="scientific">Pseudoalteromonas caenipelagi</name>
    <dbReference type="NCBI Taxonomy" id="2726988"/>
    <lineage>
        <taxon>Bacteria</taxon>
        <taxon>Pseudomonadati</taxon>
        <taxon>Pseudomonadota</taxon>
        <taxon>Gammaproteobacteria</taxon>
        <taxon>Alteromonadales</taxon>
        <taxon>Pseudoalteromonadaceae</taxon>
        <taxon>Pseudoalteromonas</taxon>
    </lineage>
</organism>
<dbReference type="InterPro" id="IPR036388">
    <property type="entry name" value="WH-like_DNA-bd_sf"/>
</dbReference>
<dbReference type="InterPro" id="IPR052520">
    <property type="entry name" value="ATL_DNA_repair"/>
</dbReference>
<dbReference type="GO" id="GO:0003824">
    <property type="term" value="F:catalytic activity"/>
    <property type="evidence" value="ECO:0007669"/>
    <property type="project" value="InterPro"/>
</dbReference>
<dbReference type="PANTHER" id="PTHR42942:SF1">
    <property type="entry name" value="ALKYLTRANSFERASE-LIKE PROTEIN 1"/>
    <property type="match status" value="1"/>
</dbReference>
<name>A0A849VAL9_9GAMM</name>
<evidence type="ECO:0000259" key="2">
    <source>
        <dbReference type="Pfam" id="PF01035"/>
    </source>
</evidence>
<dbReference type="Proteomes" id="UP000586305">
    <property type="component" value="Unassembled WGS sequence"/>
</dbReference>
<dbReference type="InterPro" id="IPR036217">
    <property type="entry name" value="MethylDNA_cys_MeTrfase_DNAb"/>
</dbReference>
<evidence type="ECO:0000256" key="1">
    <source>
        <dbReference type="ARBA" id="ARBA00022763"/>
    </source>
</evidence>
<proteinExistence type="predicted"/>
<accession>A0A849VAL9</accession>
<keyword evidence="4" id="KW-1185">Reference proteome</keyword>
<protein>
    <submittedName>
        <fullName evidence="3">MGMT family protein</fullName>
    </submittedName>
</protein>
<dbReference type="PANTHER" id="PTHR42942">
    <property type="entry name" value="6-O-METHYLGUANINE DNA METHYLTRANSFERASE"/>
    <property type="match status" value="1"/>
</dbReference>
<evidence type="ECO:0000313" key="3">
    <source>
        <dbReference type="EMBL" id="NOU50326.1"/>
    </source>
</evidence>
<dbReference type="RefSeq" id="WP_171625388.1">
    <property type="nucleotide sequence ID" value="NZ_JABBPG010000002.1"/>
</dbReference>
<reference evidence="3 4" key="1">
    <citation type="submission" date="2020-04" db="EMBL/GenBank/DDBJ databases">
        <title>Pseudoalteromonas caenipelagi sp. nov., isolated from a tidal flat.</title>
        <authorList>
            <person name="Park S."/>
            <person name="Yoon J.-H."/>
        </authorList>
    </citation>
    <scope>NUCLEOTIDE SEQUENCE [LARGE SCALE GENOMIC DNA]</scope>
    <source>
        <strain evidence="3 4">JBTF-M23</strain>
    </source>
</reference>
<evidence type="ECO:0000313" key="4">
    <source>
        <dbReference type="Proteomes" id="UP000586305"/>
    </source>
</evidence>
<comment type="caution">
    <text evidence="3">The sequence shown here is derived from an EMBL/GenBank/DDBJ whole genome shotgun (WGS) entry which is preliminary data.</text>
</comment>
<keyword evidence="1" id="KW-0227">DNA damage</keyword>
<dbReference type="EMBL" id="JABBPG010000002">
    <property type="protein sequence ID" value="NOU50326.1"/>
    <property type="molecule type" value="Genomic_DNA"/>
</dbReference>
<dbReference type="SUPFAM" id="SSF46767">
    <property type="entry name" value="Methylated DNA-protein cysteine methyltransferase, C-terminal domain"/>
    <property type="match status" value="1"/>
</dbReference>
<dbReference type="InterPro" id="IPR014048">
    <property type="entry name" value="MethylDNA_cys_MeTrfase_DNA-bd"/>
</dbReference>